<evidence type="ECO:0000256" key="1">
    <source>
        <dbReference type="SAM" id="Phobius"/>
    </source>
</evidence>
<dbReference type="OrthoDB" id="7029611at2"/>
<protein>
    <recommendedName>
        <fullName evidence="2">DUF1468 domain-containing protein</fullName>
    </recommendedName>
</protein>
<reference evidence="3 4" key="1">
    <citation type="submission" date="2018-01" db="EMBL/GenBank/DDBJ databases">
        <title>Saezia sanguinis gen. nov., sp. nov., in the order Burkholderiales isolated from human blood.</title>
        <authorList>
            <person name="Medina-Pascual M.J."/>
            <person name="Valdezate S."/>
            <person name="Monzon S."/>
            <person name="Cuesta I."/>
            <person name="Carrasco G."/>
            <person name="Villalon P."/>
            <person name="Saez-Nieto J.A."/>
        </authorList>
    </citation>
    <scope>NUCLEOTIDE SEQUENCE [LARGE SCALE GENOMIC DNA]</scope>
    <source>
        <strain evidence="3 4">CNM695-12</strain>
    </source>
</reference>
<accession>A0A433SBB6</accession>
<feature type="transmembrane region" description="Helical" evidence="1">
    <location>
        <begin position="7"/>
        <end position="25"/>
    </location>
</feature>
<feature type="transmembrane region" description="Helical" evidence="1">
    <location>
        <begin position="45"/>
        <end position="63"/>
    </location>
</feature>
<dbReference type="Proteomes" id="UP000286947">
    <property type="component" value="Unassembled WGS sequence"/>
</dbReference>
<dbReference type="Pfam" id="PF07331">
    <property type="entry name" value="TctB"/>
    <property type="match status" value="1"/>
</dbReference>
<dbReference type="AlphaFoldDB" id="A0A433SBB6"/>
<feature type="transmembrane region" description="Helical" evidence="1">
    <location>
        <begin position="118"/>
        <end position="137"/>
    </location>
</feature>
<dbReference type="RefSeq" id="WP_126980583.1">
    <property type="nucleotide sequence ID" value="NZ_CAWUGC010000020.1"/>
</dbReference>
<organism evidence="3 4">
    <name type="scientific">Saezia sanguinis</name>
    <dbReference type="NCBI Taxonomy" id="1965230"/>
    <lineage>
        <taxon>Bacteria</taxon>
        <taxon>Pseudomonadati</taxon>
        <taxon>Pseudomonadota</taxon>
        <taxon>Betaproteobacteria</taxon>
        <taxon>Burkholderiales</taxon>
        <taxon>Saeziaceae</taxon>
        <taxon>Saezia</taxon>
    </lineage>
</organism>
<keyword evidence="1" id="KW-0472">Membrane</keyword>
<comment type="caution">
    <text evidence="3">The sequence shown here is derived from an EMBL/GenBank/DDBJ whole genome shotgun (WGS) entry which is preliminary data.</text>
</comment>
<gene>
    <name evidence="3" type="ORF">CUZ56_02404</name>
</gene>
<evidence type="ECO:0000259" key="2">
    <source>
        <dbReference type="Pfam" id="PF07331"/>
    </source>
</evidence>
<proteinExistence type="predicted"/>
<keyword evidence="4" id="KW-1185">Reference proteome</keyword>
<keyword evidence="1" id="KW-1133">Transmembrane helix</keyword>
<feature type="transmembrane region" description="Helical" evidence="1">
    <location>
        <begin position="75"/>
        <end position="106"/>
    </location>
</feature>
<evidence type="ECO:0000313" key="3">
    <source>
        <dbReference type="EMBL" id="RUS66046.1"/>
    </source>
</evidence>
<evidence type="ECO:0000313" key="4">
    <source>
        <dbReference type="Proteomes" id="UP000286947"/>
    </source>
</evidence>
<dbReference type="EMBL" id="PQSP01000007">
    <property type="protein sequence ID" value="RUS66046.1"/>
    <property type="molecule type" value="Genomic_DNA"/>
</dbReference>
<feature type="domain" description="DUF1468" evidence="2">
    <location>
        <begin position="10"/>
        <end position="142"/>
    </location>
</feature>
<name>A0A433SBB6_9BURK</name>
<keyword evidence="1" id="KW-0812">Transmembrane</keyword>
<dbReference type="InterPro" id="IPR009936">
    <property type="entry name" value="DUF1468"/>
</dbReference>
<sequence length="164" mass="18302">MKVRDYHDVIGGVFLIAVGLFFALYGRNYEFGTTSEMGPGYFPVLLGWVLAFLGVVVALPAWFKEGKPIKVKWKNAFFVVISLLLYGFLLDKLGLVISTFVTALLSSYAAKDMKRLERIVVCVAITAITVAVFKYGLNMFIPVWPDMYNITAFLQQVGLMQPNG</sequence>